<proteinExistence type="predicted"/>
<feature type="coiled-coil region" evidence="1">
    <location>
        <begin position="4"/>
        <end position="38"/>
    </location>
</feature>
<gene>
    <name evidence="2" type="ORF">GX523_10895</name>
</gene>
<dbReference type="Proteomes" id="UP000553059">
    <property type="component" value="Unassembled WGS sequence"/>
</dbReference>
<comment type="caution">
    <text evidence="2">The sequence shown here is derived from an EMBL/GenBank/DDBJ whole genome shotgun (WGS) entry which is preliminary data.</text>
</comment>
<accession>A0A7C7D668</accession>
<dbReference type="AlphaFoldDB" id="A0A7C7D668"/>
<protein>
    <submittedName>
        <fullName evidence="2">Uncharacterized protein</fullName>
    </submittedName>
</protein>
<evidence type="ECO:0000256" key="1">
    <source>
        <dbReference type="SAM" id="Coils"/>
    </source>
</evidence>
<sequence>MEKLDIILNILERMESDIKALKAEGRETQKKLDKLDEMSSKLDLTWQAVMEIQNELTDNSLKIKIIDNKVKAL</sequence>
<name>A0A7C7D668_9FIRM</name>
<evidence type="ECO:0000313" key="3">
    <source>
        <dbReference type="Proteomes" id="UP000553059"/>
    </source>
</evidence>
<keyword evidence="1" id="KW-0175">Coiled coil</keyword>
<organism evidence="2 3">
    <name type="scientific">Desulfitobacterium dehalogenans</name>
    <dbReference type="NCBI Taxonomy" id="36854"/>
    <lineage>
        <taxon>Bacteria</taxon>
        <taxon>Bacillati</taxon>
        <taxon>Bacillota</taxon>
        <taxon>Clostridia</taxon>
        <taxon>Eubacteriales</taxon>
        <taxon>Desulfitobacteriaceae</taxon>
        <taxon>Desulfitobacterium</taxon>
    </lineage>
</organism>
<evidence type="ECO:0000313" key="2">
    <source>
        <dbReference type="EMBL" id="HHY27227.1"/>
    </source>
</evidence>
<reference evidence="2 3" key="1">
    <citation type="journal article" date="2020" name="Biotechnol. Biofuels">
        <title>New insights from the biogas microbiome by comprehensive genome-resolved metagenomics of nearly 1600 species originating from multiple anaerobic digesters.</title>
        <authorList>
            <person name="Campanaro S."/>
            <person name="Treu L."/>
            <person name="Rodriguez-R L.M."/>
            <person name="Kovalovszki A."/>
            <person name="Ziels R.M."/>
            <person name="Maus I."/>
            <person name="Zhu X."/>
            <person name="Kougias P.G."/>
            <person name="Basile A."/>
            <person name="Luo G."/>
            <person name="Schluter A."/>
            <person name="Konstantinidis K.T."/>
            <person name="Angelidaki I."/>
        </authorList>
    </citation>
    <scope>NUCLEOTIDE SEQUENCE [LARGE SCALE GENOMIC DNA]</scope>
    <source>
        <strain evidence="2">AS05jafATM_4</strain>
    </source>
</reference>
<dbReference type="EMBL" id="DUTF01000244">
    <property type="protein sequence ID" value="HHY27227.1"/>
    <property type="molecule type" value="Genomic_DNA"/>
</dbReference>